<dbReference type="SUPFAM" id="SSF160631">
    <property type="entry name" value="SMI1/KNR4-like"/>
    <property type="match status" value="1"/>
</dbReference>
<organism evidence="1 2">
    <name type="scientific">Actinoplanes philippinensis</name>
    <dbReference type="NCBI Taxonomy" id="35752"/>
    <lineage>
        <taxon>Bacteria</taxon>
        <taxon>Bacillati</taxon>
        <taxon>Actinomycetota</taxon>
        <taxon>Actinomycetes</taxon>
        <taxon>Micromonosporales</taxon>
        <taxon>Micromonosporaceae</taxon>
        <taxon>Actinoplanes</taxon>
    </lineage>
</organism>
<sequence>MPGDGTAAFVQWRQAVTSADPNTEPPVDWAAVESSVGLRLPADYKAYIDEYGIGFVNRLFAVRHPTTAEGRFNLLRAPEQWEGPDAEEEYLETHLTAPPLPLGIGRNRLMLCADSDDTQIYWDTSNDDPDAWSVVVGDDDGDTWQAVDLTLVETLLQLFTGRLPELGFDRAGYVTGEIHIQRNPFARA</sequence>
<reference evidence="1 2" key="1">
    <citation type="submission" date="2016-10" db="EMBL/GenBank/DDBJ databases">
        <authorList>
            <person name="de Groot N.N."/>
        </authorList>
    </citation>
    <scope>NUCLEOTIDE SEQUENCE [LARGE SCALE GENOMIC DNA]</scope>
    <source>
        <strain evidence="1 2">DSM 43019</strain>
    </source>
</reference>
<accession>A0A1I2GVR5</accession>
<dbReference type="EMBL" id="FONV01000007">
    <property type="protein sequence ID" value="SFF21308.1"/>
    <property type="molecule type" value="Genomic_DNA"/>
</dbReference>
<keyword evidence="2" id="KW-1185">Reference proteome</keyword>
<dbReference type="Pfam" id="PF14568">
    <property type="entry name" value="SUKH_6"/>
    <property type="match status" value="1"/>
</dbReference>
<evidence type="ECO:0000313" key="2">
    <source>
        <dbReference type="Proteomes" id="UP000199645"/>
    </source>
</evidence>
<evidence type="ECO:0000313" key="1">
    <source>
        <dbReference type="EMBL" id="SFF21308.1"/>
    </source>
</evidence>
<name>A0A1I2GVR5_9ACTN</name>
<dbReference type="OrthoDB" id="5572373at2"/>
<dbReference type="Gene3D" id="3.40.1580.10">
    <property type="entry name" value="SMI1/KNR4-like"/>
    <property type="match status" value="1"/>
</dbReference>
<evidence type="ECO:0008006" key="3">
    <source>
        <dbReference type="Google" id="ProtNLM"/>
    </source>
</evidence>
<dbReference type="RefSeq" id="WP_143133845.1">
    <property type="nucleotide sequence ID" value="NZ_BOMT01000043.1"/>
</dbReference>
<dbReference type="STRING" id="35752.SAMN05421541_107208"/>
<protein>
    <recommendedName>
        <fullName evidence="3">SMI1 / KNR4 family (SUKH-1)</fullName>
    </recommendedName>
</protein>
<gene>
    <name evidence="1" type="ORF">SAMN05421541_107208</name>
</gene>
<dbReference type="InterPro" id="IPR037883">
    <property type="entry name" value="Knr4/Smi1-like_sf"/>
</dbReference>
<dbReference type="AlphaFoldDB" id="A0A1I2GVR5"/>
<proteinExistence type="predicted"/>
<dbReference type="Proteomes" id="UP000199645">
    <property type="component" value="Unassembled WGS sequence"/>
</dbReference>